<accession>A0A5C7HL23</accession>
<protein>
    <submittedName>
        <fullName evidence="1">Uncharacterized protein</fullName>
    </submittedName>
</protein>
<sequence length="84" mass="9255">MLLTHFGSQIKKEHEGIGAAVNENAVLIHDHQAFEENFSWHLAVDSGLLPAILESDCIEETTRRTGHSSLKGVLFVPCEANRMG</sequence>
<keyword evidence="2" id="KW-1185">Reference proteome</keyword>
<evidence type="ECO:0000313" key="1">
    <source>
        <dbReference type="EMBL" id="TXG57568.1"/>
    </source>
</evidence>
<name>A0A5C7HL23_9ROSI</name>
<comment type="caution">
    <text evidence="1">The sequence shown here is derived from an EMBL/GenBank/DDBJ whole genome shotgun (WGS) entry which is preliminary data.</text>
</comment>
<organism evidence="1 2">
    <name type="scientific">Acer yangbiense</name>
    <dbReference type="NCBI Taxonomy" id="1000413"/>
    <lineage>
        <taxon>Eukaryota</taxon>
        <taxon>Viridiplantae</taxon>
        <taxon>Streptophyta</taxon>
        <taxon>Embryophyta</taxon>
        <taxon>Tracheophyta</taxon>
        <taxon>Spermatophyta</taxon>
        <taxon>Magnoliopsida</taxon>
        <taxon>eudicotyledons</taxon>
        <taxon>Gunneridae</taxon>
        <taxon>Pentapetalae</taxon>
        <taxon>rosids</taxon>
        <taxon>malvids</taxon>
        <taxon>Sapindales</taxon>
        <taxon>Sapindaceae</taxon>
        <taxon>Hippocastanoideae</taxon>
        <taxon>Acereae</taxon>
        <taxon>Acer</taxon>
    </lineage>
</organism>
<dbReference type="Proteomes" id="UP000323000">
    <property type="component" value="Chromosome 7"/>
</dbReference>
<dbReference type="EMBL" id="VAHF01000007">
    <property type="protein sequence ID" value="TXG57568.1"/>
    <property type="molecule type" value="Genomic_DNA"/>
</dbReference>
<evidence type="ECO:0000313" key="2">
    <source>
        <dbReference type="Proteomes" id="UP000323000"/>
    </source>
</evidence>
<proteinExistence type="predicted"/>
<dbReference type="AlphaFoldDB" id="A0A5C7HL23"/>
<gene>
    <name evidence="1" type="ORF">EZV62_015397</name>
</gene>
<reference evidence="2" key="1">
    <citation type="journal article" date="2019" name="Gigascience">
        <title>De novo genome assembly of the endangered Acer yangbiense, a plant species with extremely small populations endemic to Yunnan Province, China.</title>
        <authorList>
            <person name="Yang J."/>
            <person name="Wariss H.M."/>
            <person name="Tao L."/>
            <person name="Zhang R."/>
            <person name="Yun Q."/>
            <person name="Hollingsworth P."/>
            <person name="Dao Z."/>
            <person name="Luo G."/>
            <person name="Guo H."/>
            <person name="Ma Y."/>
            <person name="Sun W."/>
        </authorList>
    </citation>
    <scope>NUCLEOTIDE SEQUENCE [LARGE SCALE GENOMIC DNA]</scope>
    <source>
        <strain evidence="2">cv. Malutang</strain>
    </source>
</reference>